<evidence type="ECO:0000313" key="2">
    <source>
        <dbReference type="EMBL" id="EFV01268.1"/>
    </source>
</evidence>
<feature type="region of interest" description="Disordered" evidence="1">
    <location>
        <begin position="36"/>
        <end position="67"/>
    </location>
</feature>
<dbReference type="HOGENOM" id="CLU_2410914_0_0_9"/>
<feature type="compositionally biased region" description="Basic residues" evidence="1">
    <location>
        <begin position="36"/>
        <end position="46"/>
    </location>
</feature>
<comment type="caution">
    <text evidence="2">The sequence shown here is derived from an EMBL/GenBank/DDBJ whole genome shotgun (WGS) entry which is preliminary data.</text>
</comment>
<name>E6MHU4_9FIRM</name>
<gene>
    <name evidence="2" type="ORF">HMP0721_1649</name>
</gene>
<dbReference type="RefSeq" id="WP_006599071.1">
    <property type="nucleotide sequence ID" value="NZ_GL622359.1"/>
</dbReference>
<evidence type="ECO:0000256" key="1">
    <source>
        <dbReference type="SAM" id="MobiDB-lite"/>
    </source>
</evidence>
<proteinExistence type="predicted"/>
<sequence length="92" mass="10458">MSNYALFLEKVEIPDLNLTGETADENERAFFNRIQRKNSKREKRVGRSAGARKNGNKKCQCRRTGGSNKSATFNSYFNLNFTTDLKAFQAVS</sequence>
<accession>E6MHU4</accession>
<evidence type="ECO:0000313" key="3">
    <source>
        <dbReference type="Proteomes" id="UP000004754"/>
    </source>
</evidence>
<dbReference type="Proteomes" id="UP000004754">
    <property type="component" value="Unassembled WGS sequence"/>
</dbReference>
<dbReference type="AlphaFoldDB" id="E6MHU4"/>
<keyword evidence="3" id="KW-1185">Reference proteome</keyword>
<dbReference type="EMBL" id="AEQN01000022">
    <property type="protein sequence ID" value="EFV01268.1"/>
    <property type="molecule type" value="Genomic_DNA"/>
</dbReference>
<organism evidence="2 3">
    <name type="scientific">Pseudoramibacter alactolyticus ATCC 23263</name>
    <dbReference type="NCBI Taxonomy" id="887929"/>
    <lineage>
        <taxon>Bacteria</taxon>
        <taxon>Bacillati</taxon>
        <taxon>Bacillota</taxon>
        <taxon>Clostridia</taxon>
        <taxon>Eubacteriales</taxon>
        <taxon>Eubacteriaceae</taxon>
        <taxon>Pseudoramibacter</taxon>
    </lineage>
</organism>
<reference evidence="2 3" key="1">
    <citation type="submission" date="2010-12" db="EMBL/GenBank/DDBJ databases">
        <authorList>
            <person name="Muzny D."/>
            <person name="Qin X."/>
            <person name="Deng J."/>
            <person name="Jiang H."/>
            <person name="Liu Y."/>
            <person name="Qu J."/>
            <person name="Song X.-Z."/>
            <person name="Zhang L."/>
            <person name="Thornton R."/>
            <person name="Coyle M."/>
            <person name="Francisco L."/>
            <person name="Jackson L."/>
            <person name="Javaid M."/>
            <person name="Korchina V."/>
            <person name="Kovar C."/>
            <person name="Mata R."/>
            <person name="Mathew T."/>
            <person name="Ngo R."/>
            <person name="Nguyen L."/>
            <person name="Nguyen N."/>
            <person name="Okwuonu G."/>
            <person name="Ongeri F."/>
            <person name="Pham C."/>
            <person name="Simmons D."/>
            <person name="Wilczek-Boney K."/>
            <person name="Hale W."/>
            <person name="Jakkamsetti A."/>
            <person name="Pham P."/>
            <person name="Ruth R."/>
            <person name="San Lucas F."/>
            <person name="Warren J."/>
            <person name="Zhang J."/>
            <person name="Zhao Z."/>
            <person name="Zhou C."/>
            <person name="Zhu D."/>
            <person name="Lee S."/>
            <person name="Bess C."/>
            <person name="Blankenburg K."/>
            <person name="Forbes L."/>
            <person name="Fu Q."/>
            <person name="Gubbala S."/>
            <person name="Hirani K."/>
            <person name="Jayaseelan J.C."/>
            <person name="Lara F."/>
            <person name="Munidasa M."/>
            <person name="Palculict T."/>
            <person name="Patil S."/>
            <person name="Pu L.-L."/>
            <person name="Saada N."/>
            <person name="Tang L."/>
            <person name="Weissenberger G."/>
            <person name="Zhu Y."/>
            <person name="Hemphill L."/>
            <person name="Shang Y."/>
            <person name="Youmans B."/>
            <person name="Ayvaz T."/>
            <person name="Ross M."/>
            <person name="Santibanez J."/>
            <person name="Aqrawi P."/>
            <person name="Gross S."/>
            <person name="Joshi V."/>
            <person name="Fowler G."/>
            <person name="Nazareth L."/>
            <person name="Reid J."/>
            <person name="Worley K."/>
            <person name="Petrosino J."/>
            <person name="Highlander S."/>
            <person name="Gibbs R."/>
        </authorList>
    </citation>
    <scope>NUCLEOTIDE SEQUENCE [LARGE SCALE GENOMIC DNA]</scope>
    <source>
        <strain evidence="2 3">ATCC 23263</strain>
    </source>
</reference>
<protein>
    <submittedName>
        <fullName evidence="2">Uncharacterized protein</fullName>
    </submittedName>
</protein>